<feature type="domain" description="Methyltransferase FkbM" evidence="2">
    <location>
        <begin position="160"/>
        <end position="328"/>
    </location>
</feature>
<evidence type="ECO:0000259" key="2">
    <source>
        <dbReference type="Pfam" id="PF05050"/>
    </source>
</evidence>
<dbReference type="EMBL" id="CAJHNH020004368">
    <property type="protein sequence ID" value="CAG5130952.1"/>
    <property type="molecule type" value="Genomic_DNA"/>
</dbReference>
<name>A0A8S3ZT87_9EUPU</name>
<keyword evidence="1" id="KW-0812">Transmembrane</keyword>
<sequence>MIKQRIFGGIRSITKGHLVRCFCLAVATLAIIEFLVLNIFVISLYRVISRELSEISSSHERASFLDKLQNNKKINNFLADAKADGLFLSLLQETVERLYIVHNFEENNSSRKKSLRDMKGRQMKRLSFIGVDVSHSKEATYIYNRIMTKSKFPYHFMIVDIGANDGFISSNSFNFIQWGWDAVLVEPQPLELHIAERNIKMYVDRYNDGDQMVKYVQSAIGSTDGSVDFVITKNTMGAESHIKSQRRINEGDVIVPMPVMTVKTLVAEVAVPKNFGILSIDAEGSGYEILKQWIALNFRPAYIIYEHLHAQEPKSAVADYLKENGYHYLGTLGWNMIFEHSELAES</sequence>
<evidence type="ECO:0000313" key="4">
    <source>
        <dbReference type="Proteomes" id="UP000678393"/>
    </source>
</evidence>
<dbReference type="Gene3D" id="3.40.50.150">
    <property type="entry name" value="Vaccinia Virus protein VP39"/>
    <property type="match status" value="1"/>
</dbReference>
<evidence type="ECO:0000313" key="3">
    <source>
        <dbReference type="EMBL" id="CAG5130952.1"/>
    </source>
</evidence>
<dbReference type="PANTHER" id="PTHR34203">
    <property type="entry name" value="METHYLTRANSFERASE, FKBM FAMILY PROTEIN"/>
    <property type="match status" value="1"/>
</dbReference>
<reference evidence="3" key="1">
    <citation type="submission" date="2021-04" db="EMBL/GenBank/DDBJ databases">
        <authorList>
            <consortium name="Molecular Ecology Group"/>
        </authorList>
    </citation>
    <scope>NUCLEOTIDE SEQUENCE</scope>
</reference>
<comment type="caution">
    <text evidence="3">The sequence shown here is derived from an EMBL/GenBank/DDBJ whole genome shotgun (WGS) entry which is preliminary data.</text>
</comment>
<feature type="transmembrane region" description="Helical" evidence="1">
    <location>
        <begin position="21"/>
        <end position="45"/>
    </location>
</feature>
<dbReference type="AlphaFoldDB" id="A0A8S3ZT87"/>
<accession>A0A8S3ZT87</accession>
<dbReference type="Proteomes" id="UP000678393">
    <property type="component" value="Unassembled WGS sequence"/>
</dbReference>
<keyword evidence="4" id="KW-1185">Reference proteome</keyword>
<dbReference type="InterPro" id="IPR006342">
    <property type="entry name" value="FkbM_mtfrase"/>
</dbReference>
<dbReference type="Pfam" id="PF05050">
    <property type="entry name" value="Methyltransf_21"/>
    <property type="match status" value="1"/>
</dbReference>
<organism evidence="3 4">
    <name type="scientific">Candidula unifasciata</name>
    <dbReference type="NCBI Taxonomy" id="100452"/>
    <lineage>
        <taxon>Eukaryota</taxon>
        <taxon>Metazoa</taxon>
        <taxon>Spiralia</taxon>
        <taxon>Lophotrochozoa</taxon>
        <taxon>Mollusca</taxon>
        <taxon>Gastropoda</taxon>
        <taxon>Heterobranchia</taxon>
        <taxon>Euthyneura</taxon>
        <taxon>Panpulmonata</taxon>
        <taxon>Eupulmonata</taxon>
        <taxon>Stylommatophora</taxon>
        <taxon>Helicina</taxon>
        <taxon>Helicoidea</taxon>
        <taxon>Geomitridae</taxon>
        <taxon>Candidula</taxon>
    </lineage>
</organism>
<protein>
    <recommendedName>
        <fullName evidence="2">Methyltransferase FkbM domain-containing protein</fullName>
    </recommendedName>
</protein>
<keyword evidence="1" id="KW-1133">Transmembrane helix</keyword>
<dbReference type="SUPFAM" id="SSF53335">
    <property type="entry name" value="S-adenosyl-L-methionine-dependent methyltransferases"/>
    <property type="match status" value="1"/>
</dbReference>
<dbReference type="OrthoDB" id="10266791at2759"/>
<keyword evidence="1" id="KW-0472">Membrane</keyword>
<dbReference type="NCBIfam" id="TIGR01444">
    <property type="entry name" value="fkbM_fam"/>
    <property type="match status" value="1"/>
</dbReference>
<dbReference type="InterPro" id="IPR052514">
    <property type="entry name" value="SAM-dependent_MTase"/>
</dbReference>
<dbReference type="InterPro" id="IPR029063">
    <property type="entry name" value="SAM-dependent_MTases_sf"/>
</dbReference>
<proteinExistence type="predicted"/>
<evidence type="ECO:0000256" key="1">
    <source>
        <dbReference type="SAM" id="Phobius"/>
    </source>
</evidence>
<dbReference type="PANTHER" id="PTHR34203:SF15">
    <property type="entry name" value="SLL1173 PROTEIN"/>
    <property type="match status" value="1"/>
</dbReference>
<gene>
    <name evidence="3" type="ORF">CUNI_LOCUS16510</name>
</gene>